<protein>
    <recommendedName>
        <fullName evidence="1">FAS1 domain-containing protein</fullName>
    </recommendedName>
</protein>
<dbReference type="RefSeq" id="WP_338391237.1">
    <property type="nucleotide sequence ID" value="NZ_AP025314.1"/>
</dbReference>
<name>A0AAU9DFA7_9BACT</name>
<feature type="domain" description="FAS1" evidence="1">
    <location>
        <begin position="39"/>
        <end position="166"/>
    </location>
</feature>
<dbReference type="SMART" id="SM00554">
    <property type="entry name" value="FAS1"/>
    <property type="match status" value="1"/>
</dbReference>
<dbReference type="Proteomes" id="UP001348817">
    <property type="component" value="Chromosome"/>
</dbReference>
<evidence type="ECO:0000313" key="2">
    <source>
        <dbReference type="EMBL" id="BDD09640.1"/>
    </source>
</evidence>
<organism evidence="2 3">
    <name type="scientific">Fulvitalea axinellae</name>
    <dbReference type="NCBI Taxonomy" id="1182444"/>
    <lineage>
        <taxon>Bacteria</taxon>
        <taxon>Pseudomonadati</taxon>
        <taxon>Bacteroidota</taxon>
        <taxon>Cytophagia</taxon>
        <taxon>Cytophagales</taxon>
        <taxon>Persicobacteraceae</taxon>
        <taxon>Fulvitalea</taxon>
    </lineage>
</organism>
<dbReference type="EMBL" id="AP025314">
    <property type="protein sequence ID" value="BDD09640.1"/>
    <property type="molecule type" value="Genomic_DNA"/>
</dbReference>
<dbReference type="PROSITE" id="PS51257">
    <property type="entry name" value="PROKAR_LIPOPROTEIN"/>
    <property type="match status" value="1"/>
</dbReference>
<sequence>MHSDKIKNIVMACALAVLGLASCDDPAEHYDGGRGGVESQTVGGYLDSKPEYRFFADLLRKHGYMDSVSNGRPVTVFLPKESALNAYNISEDSMKSVLAYHIGNTQLYTSGMDEQPDQYVKTLYNGKNIWATKVAGSGLSLDRMVESAGEPVFCENGVVYFLEGALAPKKNLFESIREMDDEYAKYKSVALKDTLILDRDKSFPIGVDKYGQTIYDSVFYLGYKFLNAYGNLNGEDLRYSNLVYSDQAVESAYDRMVERYYTSAENLPDYFEDEEGFVDKVKNKIIESSIFAEKTEGRKAGDTIMATNGIRLIMTAEWFAKDPERYSNGLSYSINRPELLMSHVMGRTVTHELGFQTGLTAGLIGQTAPPSNGFEEDPSRTPVSNEATGDIALHFRSENPFWVEYKLDASMAGHHRVVISGVKGKSGQSAVFVDGELIDPRYTPSGSWNNDFVKILRFSEFGERTIRFEVTDPKEILDDDNEPMEVYELCLNKLFFVPVKE</sequence>
<evidence type="ECO:0000259" key="1">
    <source>
        <dbReference type="PROSITE" id="PS50213"/>
    </source>
</evidence>
<dbReference type="Gene3D" id="2.30.180.10">
    <property type="entry name" value="FAS1 domain"/>
    <property type="match status" value="1"/>
</dbReference>
<reference evidence="2 3" key="1">
    <citation type="submission" date="2021-12" db="EMBL/GenBank/DDBJ databases">
        <title>Genome sequencing of bacteria with rrn-lacking chromosome and rrn-plasmid.</title>
        <authorList>
            <person name="Anda M."/>
            <person name="Iwasaki W."/>
        </authorList>
    </citation>
    <scope>NUCLEOTIDE SEQUENCE [LARGE SCALE GENOMIC DNA]</scope>
    <source>
        <strain evidence="2 3">DSM 100852</strain>
    </source>
</reference>
<dbReference type="Pfam" id="PF02469">
    <property type="entry name" value="Fasciclin"/>
    <property type="match status" value="1"/>
</dbReference>
<proteinExistence type="predicted"/>
<dbReference type="PROSITE" id="PS50213">
    <property type="entry name" value="FAS1"/>
    <property type="match status" value="1"/>
</dbReference>
<dbReference type="KEGG" id="fax:FUAX_20720"/>
<dbReference type="InterPro" id="IPR000782">
    <property type="entry name" value="FAS1_domain"/>
</dbReference>
<dbReference type="SUPFAM" id="SSF82153">
    <property type="entry name" value="FAS1 domain"/>
    <property type="match status" value="1"/>
</dbReference>
<evidence type="ECO:0000313" key="3">
    <source>
        <dbReference type="Proteomes" id="UP001348817"/>
    </source>
</evidence>
<accession>A0AAU9DFA7</accession>
<dbReference type="InterPro" id="IPR036378">
    <property type="entry name" value="FAS1_dom_sf"/>
</dbReference>
<dbReference type="AlphaFoldDB" id="A0AAU9DFA7"/>
<gene>
    <name evidence="2" type="ORF">FUAX_20720</name>
</gene>
<keyword evidence="3" id="KW-1185">Reference proteome</keyword>